<keyword evidence="2" id="KW-1185">Reference proteome</keyword>
<evidence type="ECO:0000313" key="1">
    <source>
        <dbReference type="EMBL" id="OEL10808.1"/>
    </source>
</evidence>
<name>A0A1E5UDD2_9FLAO</name>
<dbReference type="RefSeq" id="WP_069799107.1">
    <property type="nucleotide sequence ID" value="NZ_CP034157.1"/>
</dbReference>
<dbReference type="OrthoDB" id="1445058at2"/>
<dbReference type="EMBL" id="MKGI01000071">
    <property type="protein sequence ID" value="OEL10808.1"/>
    <property type="molecule type" value="Genomic_DNA"/>
</dbReference>
<reference evidence="1 2" key="1">
    <citation type="submission" date="2016-09" db="EMBL/GenBank/DDBJ databases">
        <authorList>
            <person name="Capua I."/>
            <person name="De Benedictis P."/>
            <person name="Joannis T."/>
            <person name="Lombin L.H."/>
            <person name="Cattoli G."/>
        </authorList>
    </citation>
    <scope>NUCLEOTIDE SEQUENCE [LARGE SCALE GENOMIC DNA]</scope>
    <source>
        <strain evidence="1 2">NRS-1</strain>
    </source>
</reference>
<gene>
    <name evidence="1" type="ORF">BHF72_0003</name>
</gene>
<organism evidence="1 2">
    <name type="scientific">Cloacibacterium normanense</name>
    <dbReference type="NCBI Taxonomy" id="237258"/>
    <lineage>
        <taxon>Bacteria</taxon>
        <taxon>Pseudomonadati</taxon>
        <taxon>Bacteroidota</taxon>
        <taxon>Flavobacteriia</taxon>
        <taxon>Flavobacteriales</taxon>
        <taxon>Weeksellaceae</taxon>
    </lineage>
</organism>
<accession>A0A1E5UDD2</accession>
<dbReference type="STRING" id="237258.SAMN04489756_1075"/>
<protein>
    <submittedName>
        <fullName evidence="1">Uncharacterized protein</fullName>
    </submittedName>
</protein>
<proteinExistence type="predicted"/>
<comment type="caution">
    <text evidence="1">The sequence shown here is derived from an EMBL/GenBank/DDBJ whole genome shotgun (WGS) entry which is preliminary data.</text>
</comment>
<dbReference type="Proteomes" id="UP000095601">
    <property type="component" value="Unassembled WGS sequence"/>
</dbReference>
<dbReference type="AlphaFoldDB" id="A0A1E5UDD2"/>
<dbReference type="KEGG" id="cnr:EB819_05870"/>
<evidence type="ECO:0000313" key="2">
    <source>
        <dbReference type="Proteomes" id="UP000095601"/>
    </source>
</evidence>
<sequence length="285" mass="33771">MNERLKNAKIKDIAVTNLIYYDSVKEEFLKQFCYRNRISYLPAADRKSVYKLNHSGFTPISLSQDYCLAPDEHLFDLNTVKKFEKIDENEIKFLVDKGSIIGVVHIVDYNNEFVAVEIYRSFHRFENALRSLLMKNGLSNEDLISWVKINRDAEMFNSNEGFYWSDKYKRLMPLDPIKLSKVEKQRSMVYPFQTFYFSDLLEYALDINLLDRNIFITKSLYELRNFMAHNRHFIAMAESDEGQLIYNFNHLKNFVKNINTFFSASEELERLLNNNIKTSDSILIF</sequence>